<protein>
    <submittedName>
        <fullName evidence="2">Uncharacterized protein</fullName>
    </submittedName>
</protein>
<evidence type="ECO:0000313" key="3">
    <source>
        <dbReference type="Proteomes" id="UP000784294"/>
    </source>
</evidence>
<feature type="compositionally biased region" description="Low complexity" evidence="1">
    <location>
        <begin position="195"/>
        <end position="205"/>
    </location>
</feature>
<keyword evidence="3" id="KW-1185">Reference proteome</keyword>
<proteinExistence type="predicted"/>
<reference evidence="2" key="1">
    <citation type="submission" date="2018-11" db="EMBL/GenBank/DDBJ databases">
        <authorList>
            <consortium name="Pathogen Informatics"/>
        </authorList>
    </citation>
    <scope>NUCLEOTIDE SEQUENCE</scope>
</reference>
<gene>
    <name evidence="2" type="ORF">PXEA_LOCUS34610</name>
</gene>
<evidence type="ECO:0000256" key="1">
    <source>
        <dbReference type="SAM" id="MobiDB-lite"/>
    </source>
</evidence>
<dbReference type="OrthoDB" id="2015280at2759"/>
<organism evidence="2 3">
    <name type="scientific">Protopolystoma xenopodis</name>
    <dbReference type="NCBI Taxonomy" id="117903"/>
    <lineage>
        <taxon>Eukaryota</taxon>
        <taxon>Metazoa</taxon>
        <taxon>Spiralia</taxon>
        <taxon>Lophotrochozoa</taxon>
        <taxon>Platyhelminthes</taxon>
        <taxon>Monogenea</taxon>
        <taxon>Polyopisthocotylea</taxon>
        <taxon>Polystomatidea</taxon>
        <taxon>Polystomatidae</taxon>
        <taxon>Protopolystoma</taxon>
    </lineage>
</organism>
<comment type="caution">
    <text evidence="2">The sequence shown here is derived from an EMBL/GenBank/DDBJ whole genome shotgun (WGS) entry which is preliminary data.</text>
</comment>
<dbReference type="Proteomes" id="UP000784294">
    <property type="component" value="Unassembled WGS sequence"/>
</dbReference>
<evidence type="ECO:0000313" key="2">
    <source>
        <dbReference type="EMBL" id="VEL41170.1"/>
    </source>
</evidence>
<name>A0A3S5BAK9_9PLAT</name>
<feature type="region of interest" description="Disordered" evidence="1">
    <location>
        <begin position="250"/>
        <end position="279"/>
    </location>
</feature>
<feature type="region of interest" description="Disordered" evidence="1">
    <location>
        <begin position="157"/>
        <end position="210"/>
    </location>
</feature>
<dbReference type="AlphaFoldDB" id="A0A3S5BAK9"/>
<feature type="compositionally biased region" description="Low complexity" evidence="1">
    <location>
        <begin position="50"/>
        <end position="70"/>
    </location>
</feature>
<accession>A0A3S5BAK9</accession>
<feature type="region of interest" description="Disordered" evidence="1">
    <location>
        <begin position="26"/>
        <end position="87"/>
    </location>
</feature>
<sequence>MIPKCFSCRRFFRHKALQRAPSVWNSGQHVGLSSRPLPTNTASDPLGIDQPSQQTAPAASPPQSQAPPNQRYRQPPDPGVESQEVAASRLSANSTIAFLSKLVAALNHLMGPPYLPDDRAAGVSTFLSDASLVQSPLISTGQTETNRVAMATVAPKRGLRHTRSSTTQSGRSLDASIFASNPQSMARRNPRRSSRASTEASSRPTSQDDLEGIGYVGVRRKERWLRRRFGLYDVASPTAYRVIDSCGVQRSRQPNKPADTVGLTRNRSPRFSGHDDGCEAPPRTLIPQCNPTCGFLYHPHRMKVVDILELYQLDVVLLAKTLDLTVQELRNQTSEEQMKSMYCSNDVQRKKSHLQFLYEFFPPQQMPTCGLEREVDPVNRLLKPAPKLYGSLDLGSAQGRCFNQQGLLIHSAWRAEFTWPCFPKGILISAELGVLNWSHRHLQQDSNPDTAAHNLNLSTTMPDYH</sequence>
<dbReference type="EMBL" id="CAAALY010268209">
    <property type="protein sequence ID" value="VEL41170.1"/>
    <property type="molecule type" value="Genomic_DNA"/>
</dbReference>